<dbReference type="EMBL" id="BKCJ010003287">
    <property type="protein sequence ID" value="GEU54150.1"/>
    <property type="molecule type" value="Genomic_DNA"/>
</dbReference>
<evidence type="ECO:0000256" key="1">
    <source>
        <dbReference type="SAM" id="Coils"/>
    </source>
</evidence>
<comment type="caution">
    <text evidence="2">The sequence shown here is derived from an EMBL/GenBank/DDBJ whole genome shotgun (WGS) entry which is preliminary data.</text>
</comment>
<sequence>MRPIYDLEFDDESIDTPLVSPFPHSDNDSDDEEVLNELSEYENAGTLRQERIINSFDGDDLAFQCMIGFRKFIAYLGPFLPMNIISLPGRQGGPQFEVSARKKDAGYRLCLNVTPKAEATPVVVAPVKSGKVIRKAASSYARQSGFLTRITLLLIHQALVKHRFSHKLFNSYFRLGFTDSNVNSTSSHGTTWNSIKRARDVGTASSPQNGSLKYLAGIRKGKRFSMDEMDIELAQLKLQIKLKDERTLTQLETMRNELEKICDKENEAHVEIALLKAELHKGRSKRAVVEAAELKAKGEKNAAYFGLQ</sequence>
<name>A0A6L2KZC4_TANCI</name>
<accession>A0A6L2KZC4</accession>
<reference evidence="2" key="1">
    <citation type="journal article" date="2019" name="Sci. Rep.">
        <title>Draft genome of Tanacetum cinerariifolium, the natural source of mosquito coil.</title>
        <authorList>
            <person name="Yamashiro T."/>
            <person name="Shiraishi A."/>
            <person name="Satake H."/>
            <person name="Nakayama K."/>
        </authorList>
    </citation>
    <scope>NUCLEOTIDE SEQUENCE</scope>
</reference>
<dbReference type="AlphaFoldDB" id="A0A6L2KZC4"/>
<gene>
    <name evidence="2" type="ORF">Tci_026128</name>
</gene>
<organism evidence="2">
    <name type="scientific">Tanacetum cinerariifolium</name>
    <name type="common">Dalmatian daisy</name>
    <name type="synonym">Chrysanthemum cinerariifolium</name>
    <dbReference type="NCBI Taxonomy" id="118510"/>
    <lineage>
        <taxon>Eukaryota</taxon>
        <taxon>Viridiplantae</taxon>
        <taxon>Streptophyta</taxon>
        <taxon>Embryophyta</taxon>
        <taxon>Tracheophyta</taxon>
        <taxon>Spermatophyta</taxon>
        <taxon>Magnoliopsida</taxon>
        <taxon>eudicotyledons</taxon>
        <taxon>Gunneridae</taxon>
        <taxon>Pentapetalae</taxon>
        <taxon>asterids</taxon>
        <taxon>campanulids</taxon>
        <taxon>Asterales</taxon>
        <taxon>Asteraceae</taxon>
        <taxon>Asteroideae</taxon>
        <taxon>Anthemideae</taxon>
        <taxon>Anthemidinae</taxon>
        <taxon>Tanacetum</taxon>
    </lineage>
</organism>
<keyword evidence="1" id="KW-0175">Coiled coil</keyword>
<proteinExistence type="predicted"/>
<evidence type="ECO:0000313" key="2">
    <source>
        <dbReference type="EMBL" id="GEU54150.1"/>
    </source>
</evidence>
<feature type="coiled-coil region" evidence="1">
    <location>
        <begin position="226"/>
        <end position="268"/>
    </location>
</feature>
<protein>
    <submittedName>
        <fullName evidence="2">Uncharacterized protein</fullName>
    </submittedName>
</protein>